<reference evidence="2 3" key="1">
    <citation type="submission" date="2019-10" db="EMBL/GenBank/DDBJ databases">
        <title>Epibacterium sp. nov., isolated from seawater.</title>
        <authorList>
            <person name="Zhang X."/>
            <person name="Li N."/>
        </authorList>
    </citation>
    <scope>NUCLEOTIDE SEQUENCE [LARGE SCALE GENOMIC DNA]</scope>
    <source>
        <strain evidence="2 3">SM1979</strain>
    </source>
</reference>
<dbReference type="InterPro" id="IPR050789">
    <property type="entry name" value="Diverse_Enzym_Activities"/>
</dbReference>
<evidence type="ECO:0000313" key="3">
    <source>
        <dbReference type="Proteomes" id="UP000444174"/>
    </source>
</evidence>
<organism evidence="2 3">
    <name type="scientific">Tritonibacter litoralis</name>
    <dbReference type="NCBI Taxonomy" id="2662264"/>
    <lineage>
        <taxon>Bacteria</taxon>
        <taxon>Pseudomonadati</taxon>
        <taxon>Pseudomonadota</taxon>
        <taxon>Alphaproteobacteria</taxon>
        <taxon>Rhodobacterales</taxon>
        <taxon>Paracoccaceae</taxon>
        <taxon>Tritonibacter</taxon>
    </lineage>
</organism>
<protein>
    <submittedName>
        <fullName evidence="2">Serine hydrolase</fullName>
    </submittedName>
</protein>
<dbReference type="InterPro" id="IPR012338">
    <property type="entry name" value="Beta-lactam/transpept-like"/>
</dbReference>
<sequence>MDHSALEQIAHWQTAYVQAGKYAGSSVLIHQNGQERFFSAVGQRDLQRATAFDRDTVVRLYSMTKPVTSLAVLILIERGALRLDTPLDAILPEFRDLQALVVDATSAEQTAAAQIPTILQLLTHQSGFSYAFNTGLVPELMAANDISFGPDQGSLEQQVSALARLPLAFQPGEKWEYSVSIDVLGRVIEVVSGQSLDTFLRAEILDPMSMLDTGFCVRPDQIDQFAVLYSQTTGGQFDVNTVTAPSGPLQDVDDAGRSPFLDTTLFSGGGGLVGTIDDYAKFANMLLHNGNVGGHQLVSPKTAQIMRRNHLPSEIADMGPTSFAEQPMRGMGFGLGGSVLLDQKRAQTSGSVGDFSWGGIASTYFWIDPKRQLSIVFFTQLLPSSAYPSRGELKTLVDQAVSP</sequence>
<accession>A0A843YCU0</accession>
<keyword evidence="2" id="KW-0378">Hydrolase</keyword>
<keyword evidence="3" id="KW-1185">Reference proteome</keyword>
<proteinExistence type="predicted"/>
<dbReference type="AlphaFoldDB" id="A0A843YCU0"/>
<dbReference type="Pfam" id="PF00144">
    <property type="entry name" value="Beta-lactamase"/>
    <property type="match status" value="1"/>
</dbReference>
<dbReference type="SUPFAM" id="SSF56601">
    <property type="entry name" value="beta-lactamase/transpeptidase-like"/>
    <property type="match status" value="1"/>
</dbReference>
<dbReference type="PANTHER" id="PTHR43283">
    <property type="entry name" value="BETA-LACTAMASE-RELATED"/>
    <property type="match status" value="1"/>
</dbReference>
<dbReference type="Proteomes" id="UP000444174">
    <property type="component" value="Unassembled WGS sequence"/>
</dbReference>
<dbReference type="Gene3D" id="3.40.710.10">
    <property type="entry name" value="DD-peptidase/beta-lactamase superfamily"/>
    <property type="match status" value="1"/>
</dbReference>
<dbReference type="PANTHER" id="PTHR43283:SF3">
    <property type="entry name" value="BETA-LACTAMASE FAMILY PROTEIN (AFU_ORTHOLOGUE AFUA_5G07500)"/>
    <property type="match status" value="1"/>
</dbReference>
<dbReference type="InterPro" id="IPR001466">
    <property type="entry name" value="Beta-lactam-related"/>
</dbReference>
<dbReference type="EMBL" id="WIBF01000001">
    <property type="protein sequence ID" value="MQQ07152.1"/>
    <property type="molecule type" value="Genomic_DNA"/>
</dbReference>
<dbReference type="GO" id="GO:0016787">
    <property type="term" value="F:hydrolase activity"/>
    <property type="evidence" value="ECO:0007669"/>
    <property type="project" value="UniProtKB-KW"/>
</dbReference>
<comment type="caution">
    <text evidence="2">The sequence shown here is derived from an EMBL/GenBank/DDBJ whole genome shotgun (WGS) entry which is preliminary data.</text>
</comment>
<dbReference type="RefSeq" id="WP_153214063.1">
    <property type="nucleotide sequence ID" value="NZ_WIBF01000001.1"/>
</dbReference>
<gene>
    <name evidence="2" type="ORF">GFB49_01670</name>
</gene>
<name>A0A843YCU0_9RHOB</name>
<evidence type="ECO:0000313" key="2">
    <source>
        <dbReference type="EMBL" id="MQQ07152.1"/>
    </source>
</evidence>
<evidence type="ECO:0000259" key="1">
    <source>
        <dbReference type="Pfam" id="PF00144"/>
    </source>
</evidence>
<feature type="domain" description="Beta-lactamase-related" evidence="1">
    <location>
        <begin position="14"/>
        <end position="387"/>
    </location>
</feature>